<proteinExistence type="predicted"/>
<feature type="coiled-coil region" evidence="1">
    <location>
        <begin position="158"/>
        <end position="189"/>
    </location>
</feature>
<organism evidence="3 4">
    <name type="scientific">Parabacteroides johnsonii</name>
    <dbReference type="NCBI Taxonomy" id="387661"/>
    <lineage>
        <taxon>Bacteria</taxon>
        <taxon>Pseudomonadati</taxon>
        <taxon>Bacteroidota</taxon>
        <taxon>Bacteroidia</taxon>
        <taxon>Bacteroidales</taxon>
        <taxon>Tannerellaceae</taxon>
        <taxon>Parabacteroides</taxon>
    </lineage>
</organism>
<dbReference type="PANTHER" id="PTHR33408">
    <property type="entry name" value="TRANSPOSASE"/>
    <property type="match status" value="1"/>
</dbReference>
<keyword evidence="1" id="KW-0175">Coiled coil</keyword>
<sequence>MPENLHFRSYDPDQTLLFPQRIDRDIPKDDPVRILKSVIESLDLSGFKKLYHERGRSPYHPKMMLMVILYSYMNNVYSCRKIEKLLYRDIYYIWLSGYQKPDFATINRFRNRVKNEIGHIFTLLVLILVEKGFVTLEVEYLDGTKIESKANKYTFVWRKSVERNREKLLEKIRVLLQQINEQMAQDKAADVDTLELTPQTLCEISKEFKEALGSAPEAKTKEEKAAQRGKNKMFKELERHGEKLAEYNSRLEQMEGRNSISKTDPSATFMRMKEDAMCNG</sequence>
<reference evidence="4" key="1">
    <citation type="submission" date="2017-04" db="EMBL/GenBank/DDBJ databases">
        <title>Function of individual gut microbiota members based on whole genome sequencing of pure cultures obtained from chicken caecum.</title>
        <authorList>
            <person name="Medvecky M."/>
            <person name="Cejkova D."/>
            <person name="Polansky O."/>
            <person name="Karasova D."/>
            <person name="Kubasova T."/>
            <person name="Cizek A."/>
            <person name="Rychlik I."/>
        </authorList>
    </citation>
    <scope>NUCLEOTIDE SEQUENCE [LARGE SCALE GENOMIC DNA]</scope>
    <source>
        <strain evidence="4">An42</strain>
    </source>
</reference>
<accession>A0A9Q5SMQ8</accession>
<evidence type="ECO:0000259" key="2">
    <source>
        <dbReference type="Pfam" id="PF05598"/>
    </source>
</evidence>
<evidence type="ECO:0000256" key="1">
    <source>
        <dbReference type="SAM" id="Coils"/>
    </source>
</evidence>
<dbReference type="Pfam" id="PF05598">
    <property type="entry name" value="DUF772"/>
    <property type="match status" value="1"/>
</dbReference>
<dbReference type="AlphaFoldDB" id="A0A9Q5SMQ8"/>
<dbReference type="RefSeq" id="WP_143809490.1">
    <property type="nucleotide sequence ID" value="NZ_NFIJ01000047.1"/>
</dbReference>
<feature type="domain" description="Transposase InsH N-terminal" evidence="2">
    <location>
        <begin position="21"/>
        <end position="112"/>
    </location>
</feature>
<dbReference type="PANTHER" id="PTHR33408:SF2">
    <property type="entry name" value="TRANSPOSASE DDE DOMAIN-CONTAINING PROTEIN"/>
    <property type="match status" value="1"/>
</dbReference>
<name>A0A9Q5SMQ8_9BACT</name>
<comment type="caution">
    <text evidence="3">The sequence shown here is derived from an EMBL/GenBank/DDBJ whole genome shotgun (WGS) entry which is preliminary data.</text>
</comment>
<dbReference type="InterPro" id="IPR008490">
    <property type="entry name" value="Transposase_InsH_N"/>
</dbReference>
<protein>
    <recommendedName>
        <fullName evidence="2">Transposase InsH N-terminal domain-containing protein</fullName>
    </recommendedName>
</protein>
<dbReference type="EMBL" id="NFIJ01000047">
    <property type="protein sequence ID" value="OUO00537.1"/>
    <property type="molecule type" value="Genomic_DNA"/>
</dbReference>
<evidence type="ECO:0000313" key="3">
    <source>
        <dbReference type="EMBL" id="OUO00537.1"/>
    </source>
</evidence>
<evidence type="ECO:0000313" key="4">
    <source>
        <dbReference type="Proteomes" id="UP000195975"/>
    </source>
</evidence>
<gene>
    <name evidence="3" type="ORF">B5F96_18080</name>
</gene>
<dbReference type="Proteomes" id="UP000195975">
    <property type="component" value="Unassembled WGS sequence"/>
</dbReference>
<feature type="non-terminal residue" evidence="3">
    <location>
        <position position="280"/>
    </location>
</feature>